<evidence type="ECO:0000313" key="2">
    <source>
        <dbReference type="Proteomes" id="UP000007151"/>
    </source>
</evidence>
<accession>A0A212EJY9</accession>
<organism evidence="1 2">
    <name type="scientific">Danaus plexippus plexippus</name>
    <dbReference type="NCBI Taxonomy" id="278856"/>
    <lineage>
        <taxon>Eukaryota</taxon>
        <taxon>Metazoa</taxon>
        <taxon>Ecdysozoa</taxon>
        <taxon>Arthropoda</taxon>
        <taxon>Hexapoda</taxon>
        <taxon>Insecta</taxon>
        <taxon>Pterygota</taxon>
        <taxon>Neoptera</taxon>
        <taxon>Endopterygota</taxon>
        <taxon>Lepidoptera</taxon>
        <taxon>Glossata</taxon>
        <taxon>Ditrysia</taxon>
        <taxon>Papilionoidea</taxon>
        <taxon>Nymphalidae</taxon>
        <taxon>Danainae</taxon>
        <taxon>Danaini</taxon>
        <taxon>Danaina</taxon>
        <taxon>Danaus</taxon>
        <taxon>Danaus</taxon>
    </lineage>
</organism>
<dbReference type="AlphaFoldDB" id="A0A212EJY9"/>
<dbReference type="Proteomes" id="UP000007151">
    <property type="component" value="Unassembled WGS sequence"/>
</dbReference>
<dbReference type="KEGG" id="dpl:KGM_209906"/>
<gene>
    <name evidence="1" type="ORF">KGM_209906</name>
</gene>
<proteinExistence type="predicted"/>
<dbReference type="InParanoid" id="A0A212EJY9"/>
<dbReference type="EMBL" id="AGBW02014361">
    <property type="protein sequence ID" value="OWR41809.1"/>
    <property type="molecule type" value="Genomic_DNA"/>
</dbReference>
<sequence>MSMWGTDPGTLFPGHESIRCSALFVQEEIHELASVVIVGSRDLSRVALPEAERHDVDMPAANGTHDGMTRAKYTDVPHRSHRHTLLYSSVDSLAHVTCL</sequence>
<evidence type="ECO:0000313" key="1">
    <source>
        <dbReference type="EMBL" id="OWR41809.1"/>
    </source>
</evidence>
<keyword evidence="2" id="KW-1185">Reference proteome</keyword>
<protein>
    <submittedName>
        <fullName evidence="1">Uncharacterized protein</fullName>
    </submittedName>
</protein>
<reference evidence="1 2" key="1">
    <citation type="journal article" date="2011" name="Cell">
        <title>The monarch butterfly genome yields insights into long-distance migration.</title>
        <authorList>
            <person name="Zhan S."/>
            <person name="Merlin C."/>
            <person name="Boore J.L."/>
            <person name="Reppert S.M."/>
        </authorList>
    </citation>
    <scope>NUCLEOTIDE SEQUENCE [LARGE SCALE GENOMIC DNA]</scope>
    <source>
        <strain evidence="1">F-2</strain>
    </source>
</reference>
<comment type="caution">
    <text evidence="1">The sequence shown here is derived from an EMBL/GenBank/DDBJ whole genome shotgun (WGS) entry which is preliminary data.</text>
</comment>
<name>A0A212EJY9_DANPL</name>